<dbReference type="InterPro" id="IPR045822">
    <property type="entry name" value="ACS_CODH_B_C"/>
</dbReference>
<dbReference type="Gene3D" id="3.40.1470.10">
    <property type="entry name" value="Bifunctional carbon monoxide dehydrogenase/acetyl-coa synthase(codh/acs), Chain M, domain 5"/>
    <property type="match status" value="1"/>
</dbReference>
<dbReference type="EMBL" id="LAZR01016863">
    <property type="protein sequence ID" value="KKM02696.1"/>
    <property type="molecule type" value="Genomic_DNA"/>
</dbReference>
<evidence type="ECO:0000313" key="2">
    <source>
        <dbReference type="EMBL" id="KKM02696.1"/>
    </source>
</evidence>
<comment type="caution">
    <text evidence="2">The sequence shown here is derived from an EMBL/GenBank/DDBJ whole genome shotgun (WGS) entry which is preliminary data.</text>
</comment>
<reference evidence="2" key="1">
    <citation type="journal article" date="2015" name="Nature">
        <title>Complex archaea that bridge the gap between prokaryotes and eukaryotes.</title>
        <authorList>
            <person name="Spang A."/>
            <person name="Saw J.H."/>
            <person name="Jorgensen S.L."/>
            <person name="Zaremba-Niedzwiedzka K."/>
            <person name="Martijn J."/>
            <person name="Lind A.E."/>
            <person name="van Eijk R."/>
            <person name="Schleper C."/>
            <person name="Guy L."/>
            <person name="Ettema T.J."/>
        </authorList>
    </citation>
    <scope>NUCLEOTIDE SEQUENCE</scope>
</reference>
<dbReference type="GO" id="GO:0043885">
    <property type="term" value="F:anaerobic carbon-monoxide dehydrogenase activity"/>
    <property type="evidence" value="ECO:0007669"/>
    <property type="project" value="InterPro"/>
</dbReference>
<organism evidence="2">
    <name type="scientific">marine sediment metagenome</name>
    <dbReference type="NCBI Taxonomy" id="412755"/>
    <lineage>
        <taxon>unclassified sequences</taxon>
        <taxon>metagenomes</taxon>
        <taxon>ecological metagenomes</taxon>
    </lineage>
</organism>
<protein>
    <recommendedName>
        <fullName evidence="1">CO dehydrogenase/acetyl-CoA synthase complex beta subunit C-terminal domain-containing protein</fullName>
    </recommendedName>
</protein>
<dbReference type="GO" id="GO:0006084">
    <property type="term" value="P:acetyl-CoA metabolic process"/>
    <property type="evidence" value="ECO:0007669"/>
    <property type="project" value="InterPro"/>
</dbReference>
<sequence>MANQTGGGKQMAGFNGISIQYIISPKFQIYDGGIQNVVWMCKSVKERVAELLPPDLVNKIATEEDVSDLSKLVPWLQENKHPIVETEEFKAAIGGTEEEEEWEEEGAMVPMGTVGMTIPGVGGAGGFKIILKNCKIHAESIIIKKIEPKRKKK</sequence>
<dbReference type="SUPFAM" id="SSF56821">
    <property type="entry name" value="Prismane protein-like"/>
    <property type="match status" value="1"/>
</dbReference>
<accession>A0A0F9JA32</accession>
<dbReference type="PANTHER" id="PTHR42281:SF1">
    <property type="entry name" value="ACETYL-COA DECARBONYLASE_SYNTHASE COMPLEX SUBUNIT BETA 1"/>
    <property type="match status" value="1"/>
</dbReference>
<dbReference type="PANTHER" id="PTHR42281">
    <property type="match status" value="1"/>
</dbReference>
<dbReference type="InterPro" id="IPR004461">
    <property type="entry name" value="CO_DH/Ac-CoA_synth_bsu"/>
</dbReference>
<feature type="domain" description="CO dehydrogenase/acetyl-CoA synthase complex beta subunit C-terminal" evidence="1">
    <location>
        <begin position="1"/>
        <end position="87"/>
    </location>
</feature>
<dbReference type="Pfam" id="PF19436">
    <property type="entry name" value="ACS_CODH_B_C"/>
    <property type="match status" value="1"/>
</dbReference>
<evidence type="ECO:0000259" key="1">
    <source>
        <dbReference type="Pfam" id="PF19436"/>
    </source>
</evidence>
<proteinExistence type="predicted"/>
<dbReference type="InterPro" id="IPR011254">
    <property type="entry name" value="Prismane-like_sf"/>
</dbReference>
<name>A0A0F9JA32_9ZZZZ</name>
<dbReference type="AlphaFoldDB" id="A0A0F9JA32"/>
<gene>
    <name evidence="2" type="ORF">LCGC14_1781880</name>
</gene>